<feature type="non-terminal residue" evidence="1">
    <location>
        <position position="1"/>
    </location>
</feature>
<comment type="caution">
    <text evidence="1">The sequence shown here is derived from an EMBL/GenBank/DDBJ whole genome shotgun (WGS) entry which is preliminary data.</text>
</comment>
<keyword evidence="2" id="KW-1185">Reference proteome</keyword>
<organism evidence="1 2">
    <name type="scientific">Coniosporium uncinatum</name>
    <dbReference type="NCBI Taxonomy" id="93489"/>
    <lineage>
        <taxon>Eukaryota</taxon>
        <taxon>Fungi</taxon>
        <taxon>Dikarya</taxon>
        <taxon>Ascomycota</taxon>
        <taxon>Pezizomycotina</taxon>
        <taxon>Dothideomycetes</taxon>
        <taxon>Dothideomycetes incertae sedis</taxon>
        <taxon>Coniosporium</taxon>
    </lineage>
</organism>
<proteinExistence type="predicted"/>
<dbReference type="EMBL" id="JAWDJW010003684">
    <property type="protein sequence ID" value="KAK3076681.1"/>
    <property type="molecule type" value="Genomic_DNA"/>
</dbReference>
<reference evidence="1" key="1">
    <citation type="submission" date="2024-09" db="EMBL/GenBank/DDBJ databases">
        <title>Black Yeasts Isolated from many extreme environments.</title>
        <authorList>
            <person name="Coleine C."/>
            <person name="Stajich J.E."/>
            <person name="Selbmann L."/>
        </authorList>
    </citation>
    <scope>NUCLEOTIDE SEQUENCE</scope>
    <source>
        <strain evidence="1">CCFEE 5737</strain>
    </source>
</reference>
<name>A0ACC3DJ98_9PEZI</name>
<sequence>SSLASLFATSSGPVSAPTSRYSTTNQSTRKKSKKDRSLQDTETQDAPRDDIVNGLDDGQSSTEDLAEETQQAAHAAAELSRSQDNNSSRKRKRKHQEVALEDLYMQRLAADEAKEETKRKSDVGRKRQKTANEPVDDPEDSSSEVEEAGGRDMEEDEINDEAAGSPVPQHESLAPSQDLNDVEKASRTVFLGNVSSSAITSKANKKTLSAHLTSFLASLPTQDPPHKLVSIRFRSTAYSSNVPKKAAFAKKELMDATTRSTNAYAVYSTQVAAREAAKRLNGTVVLDRHLRVDEVAHPAKMVSRRCVFIGNLSVVDDDSAIQAQAAAYQDRKPKKNKQPADVEEGLWREFGKVGTVESVRVVRDSKTRVGLGIAYVQFTDENAVEAALLMNDKKFPPLLPRKLRVERCKGMKRKPVSNGFKDSRSSAGSGYTRKATSQEMSLQGRAGKLLGRAGAANMRSSQRGRSNANTMPLGSSTIKTPEAIVFEGHRASSKQ</sequence>
<dbReference type="Proteomes" id="UP001186974">
    <property type="component" value="Unassembled WGS sequence"/>
</dbReference>
<accession>A0ACC3DJ98</accession>
<evidence type="ECO:0000313" key="1">
    <source>
        <dbReference type="EMBL" id="KAK3076681.1"/>
    </source>
</evidence>
<protein>
    <submittedName>
        <fullName evidence="1">Uncharacterized protein</fullName>
    </submittedName>
</protein>
<gene>
    <name evidence="1" type="ORF">LTS18_012348</name>
</gene>
<feature type="non-terminal residue" evidence="1">
    <location>
        <position position="495"/>
    </location>
</feature>
<evidence type="ECO:0000313" key="2">
    <source>
        <dbReference type="Proteomes" id="UP001186974"/>
    </source>
</evidence>